<feature type="domain" description="DDE Tnp4" evidence="8">
    <location>
        <begin position="189"/>
        <end position="349"/>
    </location>
</feature>
<dbReference type="GO" id="GO:0046872">
    <property type="term" value="F:metal ion binding"/>
    <property type="evidence" value="ECO:0007669"/>
    <property type="project" value="UniProtKB-KW"/>
</dbReference>
<evidence type="ECO:0008006" key="12">
    <source>
        <dbReference type="Google" id="ProtNLM"/>
    </source>
</evidence>
<evidence type="ECO:0000256" key="3">
    <source>
        <dbReference type="ARBA" id="ARBA00006958"/>
    </source>
</evidence>
<dbReference type="InterPro" id="IPR058353">
    <property type="entry name" value="DUF8040"/>
</dbReference>
<dbReference type="AlphaFoldDB" id="A0AAN7MZC7"/>
<comment type="caution">
    <text evidence="10">The sequence shown here is derived from an EMBL/GenBank/DDBJ whole genome shotgun (WGS) entry which is preliminary data.</text>
</comment>
<evidence type="ECO:0000256" key="7">
    <source>
        <dbReference type="ARBA" id="ARBA00023242"/>
    </source>
</evidence>
<keyword evidence="5" id="KW-0479">Metal-binding</keyword>
<evidence type="ECO:0000256" key="1">
    <source>
        <dbReference type="ARBA" id="ARBA00001968"/>
    </source>
</evidence>
<comment type="subcellular location">
    <subcellularLocation>
        <location evidence="2">Nucleus</location>
    </subcellularLocation>
</comment>
<dbReference type="InterPro" id="IPR027806">
    <property type="entry name" value="HARBI1_dom"/>
</dbReference>
<dbReference type="PANTHER" id="PTHR22930">
    <property type="match status" value="1"/>
</dbReference>
<evidence type="ECO:0000313" key="10">
    <source>
        <dbReference type="EMBL" id="KAK4805075.1"/>
    </source>
</evidence>
<evidence type="ECO:0000256" key="4">
    <source>
        <dbReference type="ARBA" id="ARBA00022722"/>
    </source>
</evidence>
<dbReference type="Pfam" id="PF13359">
    <property type="entry name" value="DDE_Tnp_4"/>
    <property type="match status" value="1"/>
</dbReference>
<evidence type="ECO:0000259" key="9">
    <source>
        <dbReference type="Pfam" id="PF26138"/>
    </source>
</evidence>
<organism evidence="10 11">
    <name type="scientific">Trapa natans</name>
    <name type="common">Water chestnut</name>
    <dbReference type="NCBI Taxonomy" id="22666"/>
    <lineage>
        <taxon>Eukaryota</taxon>
        <taxon>Viridiplantae</taxon>
        <taxon>Streptophyta</taxon>
        <taxon>Embryophyta</taxon>
        <taxon>Tracheophyta</taxon>
        <taxon>Spermatophyta</taxon>
        <taxon>Magnoliopsida</taxon>
        <taxon>eudicotyledons</taxon>
        <taxon>Gunneridae</taxon>
        <taxon>Pentapetalae</taxon>
        <taxon>rosids</taxon>
        <taxon>malvids</taxon>
        <taxon>Myrtales</taxon>
        <taxon>Lythraceae</taxon>
        <taxon>Trapa</taxon>
    </lineage>
</organism>
<feature type="non-terminal residue" evidence="10">
    <location>
        <position position="1"/>
    </location>
</feature>
<protein>
    <recommendedName>
        <fullName evidence="12">DDE Tnp4 domain-containing protein</fullName>
    </recommendedName>
</protein>
<dbReference type="PANTHER" id="PTHR22930:SF273">
    <property type="entry name" value="NUCLEASE HARBI1"/>
    <property type="match status" value="1"/>
</dbReference>
<keyword evidence="6" id="KW-0378">Hydrolase</keyword>
<name>A0AAN7MZC7_TRANT</name>
<dbReference type="Pfam" id="PF26138">
    <property type="entry name" value="DUF8040"/>
    <property type="match status" value="1"/>
</dbReference>
<dbReference type="GO" id="GO:0004518">
    <property type="term" value="F:nuclease activity"/>
    <property type="evidence" value="ECO:0007669"/>
    <property type="project" value="UniProtKB-KW"/>
</dbReference>
<dbReference type="EMBL" id="JAXQNO010000001">
    <property type="protein sequence ID" value="KAK4805075.1"/>
    <property type="molecule type" value="Genomic_DNA"/>
</dbReference>
<gene>
    <name evidence="10" type="ORF">SAY86_004892</name>
</gene>
<evidence type="ECO:0000259" key="8">
    <source>
        <dbReference type="Pfam" id="PF13359"/>
    </source>
</evidence>
<dbReference type="GO" id="GO:0016787">
    <property type="term" value="F:hydrolase activity"/>
    <property type="evidence" value="ECO:0007669"/>
    <property type="project" value="UniProtKB-KW"/>
</dbReference>
<accession>A0AAN7MZC7</accession>
<dbReference type="GO" id="GO:0005634">
    <property type="term" value="C:nucleus"/>
    <property type="evidence" value="ECO:0007669"/>
    <property type="project" value="UniProtKB-SubCell"/>
</dbReference>
<sequence>KCYPMPWRGGTSTPLQPPRSLHHLCREGERNRNFMESSHGEKDDLIITDNHVPIALSNGLASGGAKFVDEVLNGENDTCLENFRMDKHVFYKLCDILRARGSLQHTNRIKIEEQLAIFLYIVGHNIRTRAVQESFRYSGETISRHFNNVLNAIMVISFDFFEPPGPEVPREIMEDSRLYPYFKDCVGVVDCMHIPVMVGIDEQGPFRNKNGQLTQNVLVASSFDLKFHYVLAGWEGSASELQVLNAALTRRNNLHVPEGRYYLTDTKFANLPGFLSPFHNVPYHSNEFSGFYHPQDAKELFNQRHSLLRNAVDRAFAALKARFPILTSPPSYPLQTQVKLVVATCAIHNFIRQEKPDDWIFRMYEQESFLQMEELFPPLDVEQQAMMHHENQLPNFALEAEEIEPSFRLRDALATEMWNDYITYVSSI</sequence>
<dbReference type="InterPro" id="IPR045249">
    <property type="entry name" value="HARBI1-like"/>
</dbReference>
<evidence type="ECO:0000256" key="5">
    <source>
        <dbReference type="ARBA" id="ARBA00022723"/>
    </source>
</evidence>
<comment type="similarity">
    <text evidence="3">Belongs to the HARBI1 family.</text>
</comment>
<proteinExistence type="inferred from homology"/>
<evidence type="ECO:0000256" key="2">
    <source>
        <dbReference type="ARBA" id="ARBA00004123"/>
    </source>
</evidence>
<keyword evidence="4" id="KW-0540">Nuclease</keyword>
<evidence type="ECO:0000256" key="6">
    <source>
        <dbReference type="ARBA" id="ARBA00022801"/>
    </source>
</evidence>
<reference evidence="10 11" key="1">
    <citation type="journal article" date="2023" name="Hortic Res">
        <title>Pangenome of water caltrop reveals structural variations and asymmetric subgenome divergence after allopolyploidization.</title>
        <authorList>
            <person name="Zhang X."/>
            <person name="Chen Y."/>
            <person name="Wang L."/>
            <person name="Yuan Y."/>
            <person name="Fang M."/>
            <person name="Shi L."/>
            <person name="Lu R."/>
            <person name="Comes H.P."/>
            <person name="Ma Y."/>
            <person name="Chen Y."/>
            <person name="Huang G."/>
            <person name="Zhou Y."/>
            <person name="Zheng Z."/>
            <person name="Qiu Y."/>
        </authorList>
    </citation>
    <scope>NUCLEOTIDE SEQUENCE [LARGE SCALE GENOMIC DNA]</scope>
    <source>
        <strain evidence="10">F231</strain>
    </source>
</reference>
<comment type="cofactor">
    <cofactor evidence="1">
        <name>a divalent metal cation</name>
        <dbReference type="ChEBI" id="CHEBI:60240"/>
    </cofactor>
</comment>
<keyword evidence="7" id="KW-0539">Nucleus</keyword>
<dbReference type="Proteomes" id="UP001346149">
    <property type="component" value="Unassembled WGS sequence"/>
</dbReference>
<feature type="domain" description="DUF8040" evidence="9">
    <location>
        <begin position="64"/>
        <end position="154"/>
    </location>
</feature>
<keyword evidence="11" id="KW-1185">Reference proteome</keyword>
<evidence type="ECO:0000313" key="11">
    <source>
        <dbReference type="Proteomes" id="UP001346149"/>
    </source>
</evidence>